<evidence type="ECO:0000256" key="2">
    <source>
        <dbReference type="ARBA" id="ARBA00008653"/>
    </source>
</evidence>
<evidence type="ECO:0000313" key="20">
    <source>
        <dbReference type="EMBL" id="TGB00793.1"/>
    </source>
</evidence>
<dbReference type="InterPro" id="IPR033714">
    <property type="entry name" value="tRNA_bind_bactPheRS"/>
</dbReference>
<dbReference type="PROSITE" id="PS50886">
    <property type="entry name" value="TRBD"/>
    <property type="match status" value="1"/>
</dbReference>
<comment type="caution">
    <text evidence="20">The sequence shown here is derived from an EMBL/GenBank/DDBJ whole genome shotgun (WGS) entry which is preliminary data.</text>
</comment>
<dbReference type="PROSITE" id="PS51447">
    <property type="entry name" value="FDX_ACB"/>
    <property type="match status" value="1"/>
</dbReference>
<feature type="domain" description="FDX-ACB" evidence="18">
    <location>
        <begin position="745"/>
        <end position="838"/>
    </location>
</feature>
<evidence type="ECO:0000256" key="9">
    <source>
        <dbReference type="ARBA" id="ARBA00022840"/>
    </source>
</evidence>
<accession>A0A4Z0GTQ7</accession>
<comment type="cofactor">
    <cofactor evidence="15">
        <name>Mg(2+)</name>
        <dbReference type="ChEBI" id="CHEBI:18420"/>
    </cofactor>
    <text evidence="15">Binds 2 magnesium ions per tetramer.</text>
</comment>
<dbReference type="InterPro" id="IPR045864">
    <property type="entry name" value="aa-tRNA-synth_II/BPL/LPL"/>
</dbReference>
<dbReference type="GO" id="GO:0005524">
    <property type="term" value="F:ATP binding"/>
    <property type="evidence" value="ECO:0007669"/>
    <property type="project" value="UniProtKB-UniRule"/>
</dbReference>
<dbReference type="InterPro" id="IPR036690">
    <property type="entry name" value="Fdx_antiC-bd_sf"/>
</dbReference>
<comment type="similarity">
    <text evidence="2 15">Belongs to the phenylalanyl-tRNA synthetase beta subunit family. Type 1 subfamily.</text>
</comment>
<evidence type="ECO:0000259" key="18">
    <source>
        <dbReference type="PROSITE" id="PS51447"/>
    </source>
</evidence>
<dbReference type="SUPFAM" id="SSF46955">
    <property type="entry name" value="Putative DNA-binding domain"/>
    <property type="match status" value="1"/>
</dbReference>
<dbReference type="InterPro" id="IPR005121">
    <property type="entry name" value="Fdx_antiC-bd"/>
</dbReference>
<dbReference type="Pfam" id="PF03483">
    <property type="entry name" value="B3_4"/>
    <property type="match status" value="1"/>
</dbReference>
<reference evidence="20 21" key="1">
    <citation type="submission" date="2019-03" db="EMBL/GenBank/DDBJ databases">
        <authorList>
            <person name="Gonzalez-Pimentel J.L."/>
        </authorList>
    </citation>
    <scope>NUCLEOTIDE SEQUENCE [LARGE SCALE GENOMIC DNA]</scope>
    <source>
        <strain evidence="20 21">JCM 31289</strain>
    </source>
</reference>
<dbReference type="RefSeq" id="WP_135340738.1">
    <property type="nucleotide sequence ID" value="NZ_JBHLTX010000022.1"/>
</dbReference>
<keyword evidence="11 16" id="KW-0694">RNA-binding</keyword>
<keyword evidence="7 15" id="KW-0479">Metal-binding</keyword>
<dbReference type="InterPro" id="IPR045060">
    <property type="entry name" value="Phe-tRNA-ligase_IIc_bsu"/>
</dbReference>
<dbReference type="SUPFAM" id="SSF55681">
    <property type="entry name" value="Class II aaRS and biotin synthetases"/>
    <property type="match status" value="1"/>
</dbReference>
<feature type="binding site" evidence="15">
    <location>
        <position position="471"/>
    </location>
    <ligand>
        <name>Mg(2+)</name>
        <dbReference type="ChEBI" id="CHEBI:18420"/>
        <note>shared with alpha subunit</note>
    </ligand>
</feature>
<dbReference type="SMART" id="SM00874">
    <property type="entry name" value="B5"/>
    <property type="match status" value="1"/>
</dbReference>
<evidence type="ECO:0000256" key="12">
    <source>
        <dbReference type="ARBA" id="ARBA00022917"/>
    </source>
</evidence>
<keyword evidence="5 16" id="KW-0820">tRNA-binding</keyword>
<proteinExistence type="inferred from homology"/>
<evidence type="ECO:0000256" key="15">
    <source>
        <dbReference type="HAMAP-Rule" id="MF_00283"/>
    </source>
</evidence>
<dbReference type="SUPFAM" id="SSF54991">
    <property type="entry name" value="Anticodon-binding domain of PheRS"/>
    <property type="match status" value="1"/>
</dbReference>
<evidence type="ECO:0000256" key="5">
    <source>
        <dbReference type="ARBA" id="ARBA00022555"/>
    </source>
</evidence>
<gene>
    <name evidence="15" type="primary">pheT</name>
    <name evidence="20" type="ORF">E4099_21490</name>
</gene>
<dbReference type="Gene3D" id="3.50.40.10">
    <property type="entry name" value="Phenylalanyl-trna Synthetase, Chain B, domain 3"/>
    <property type="match status" value="1"/>
</dbReference>
<evidence type="ECO:0000313" key="21">
    <source>
        <dbReference type="Proteomes" id="UP000297948"/>
    </source>
</evidence>
<dbReference type="EMBL" id="SRID01000230">
    <property type="protein sequence ID" value="TGB00793.1"/>
    <property type="molecule type" value="Genomic_DNA"/>
</dbReference>
<dbReference type="SMART" id="SM00896">
    <property type="entry name" value="FDX-ACB"/>
    <property type="match status" value="1"/>
</dbReference>
<dbReference type="GO" id="GO:0000049">
    <property type="term" value="F:tRNA binding"/>
    <property type="evidence" value="ECO:0007669"/>
    <property type="project" value="UniProtKB-UniRule"/>
</dbReference>
<evidence type="ECO:0000256" key="10">
    <source>
        <dbReference type="ARBA" id="ARBA00022842"/>
    </source>
</evidence>
<keyword evidence="10 15" id="KW-0460">Magnesium</keyword>
<dbReference type="FunFam" id="3.30.70.380:FF:000001">
    <property type="entry name" value="Phenylalanine--tRNA ligase beta subunit"/>
    <property type="match status" value="1"/>
</dbReference>
<dbReference type="Gene3D" id="3.30.56.10">
    <property type="match status" value="2"/>
</dbReference>
<dbReference type="GO" id="GO:0000287">
    <property type="term" value="F:magnesium ion binding"/>
    <property type="evidence" value="ECO:0007669"/>
    <property type="project" value="UniProtKB-UniRule"/>
</dbReference>
<dbReference type="InterPro" id="IPR020825">
    <property type="entry name" value="Phe-tRNA_synthase-like_B3/B4"/>
</dbReference>
<evidence type="ECO:0000256" key="13">
    <source>
        <dbReference type="ARBA" id="ARBA00023146"/>
    </source>
</evidence>
<dbReference type="OrthoDB" id="9805455at2"/>
<dbReference type="SUPFAM" id="SSF50249">
    <property type="entry name" value="Nucleic acid-binding proteins"/>
    <property type="match status" value="1"/>
</dbReference>
<dbReference type="HAMAP" id="MF_00283">
    <property type="entry name" value="Phe_tRNA_synth_beta1"/>
    <property type="match status" value="1"/>
</dbReference>
<name>A0A4Z0GTQ7_9ACTN</name>
<dbReference type="SUPFAM" id="SSF56037">
    <property type="entry name" value="PheT/TilS domain"/>
    <property type="match status" value="1"/>
</dbReference>
<comment type="catalytic activity">
    <reaction evidence="14 15">
        <text>tRNA(Phe) + L-phenylalanine + ATP = L-phenylalanyl-tRNA(Phe) + AMP + diphosphate + H(+)</text>
        <dbReference type="Rhea" id="RHEA:19413"/>
        <dbReference type="Rhea" id="RHEA-COMP:9668"/>
        <dbReference type="Rhea" id="RHEA-COMP:9699"/>
        <dbReference type="ChEBI" id="CHEBI:15378"/>
        <dbReference type="ChEBI" id="CHEBI:30616"/>
        <dbReference type="ChEBI" id="CHEBI:33019"/>
        <dbReference type="ChEBI" id="CHEBI:58095"/>
        <dbReference type="ChEBI" id="CHEBI:78442"/>
        <dbReference type="ChEBI" id="CHEBI:78531"/>
        <dbReference type="ChEBI" id="CHEBI:456215"/>
        <dbReference type="EC" id="6.1.1.20"/>
    </reaction>
</comment>
<dbReference type="InterPro" id="IPR002547">
    <property type="entry name" value="tRNA-bd_dom"/>
</dbReference>
<dbReference type="PANTHER" id="PTHR10947">
    <property type="entry name" value="PHENYLALANYL-TRNA SYNTHETASE BETA CHAIN AND LEUCINE-RICH REPEAT-CONTAINING PROTEIN 47"/>
    <property type="match status" value="1"/>
</dbReference>
<dbReference type="InterPro" id="IPR012340">
    <property type="entry name" value="NA-bd_OB-fold"/>
</dbReference>
<protein>
    <recommendedName>
        <fullName evidence="15">Phenylalanine--tRNA ligase beta subunit</fullName>
        <ecNumber evidence="15">6.1.1.20</ecNumber>
    </recommendedName>
    <alternativeName>
        <fullName evidence="15">Phenylalanyl-tRNA synthetase beta subunit</fullName>
        <shortName evidence="15">PheRS</shortName>
    </alternativeName>
</protein>
<keyword evidence="6 15" id="KW-0436">Ligase</keyword>
<keyword evidence="9 15" id="KW-0067">ATP-binding</keyword>
<dbReference type="FunFam" id="2.40.50.140:FF:000045">
    <property type="entry name" value="Phenylalanine--tRNA ligase beta subunit"/>
    <property type="match status" value="1"/>
</dbReference>
<evidence type="ECO:0000256" key="11">
    <source>
        <dbReference type="ARBA" id="ARBA00022884"/>
    </source>
</evidence>
<evidence type="ECO:0000256" key="8">
    <source>
        <dbReference type="ARBA" id="ARBA00022741"/>
    </source>
</evidence>
<dbReference type="FunFam" id="3.50.40.10:FF:000001">
    <property type="entry name" value="Phenylalanine--tRNA ligase beta subunit"/>
    <property type="match status" value="1"/>
</dbReference>
<dbReference type="Pfam" id="PF03484">
    <property type="entry name" value="B5"/>
    <property type="match status" value="1"/>
</dbReference>
<evidence type="ECO:0000256" key="14">
    <source>
        <dbReference type="ARBA" id="ARBA00049255"/>
    </source>
</evidence>
<sequence length="840" mass="89599">MRIPLSWLREYVDLPAGTTGRDVQAKLIAAGLEVETVEQLGADLTGPLVVGQVLTIEELEGFKKPIRFCTVDVGQANGTGEPQEIVCGARNFAVGDKVVVVLPGAVLPGDFKIAARKTYGKVSHGMICSSDELGMGEDTSGGIIVLPPEYEPGTDAIELLELVDEVLDIAVTPDRGYCLSLRGVAREAATAYGLPLRDPALLDVPAPNSYGYQVQVADPVGCDRFTARTVTGLDPHARSPIWMQRRLQKAGMRPVSLTVDITNYVMLELGTPLHAYDRARVDGPIAVRRAEPGEKLTTLDGVQRVLDPEDLVIADNRGPIGLAGVMGGAETEIADVAAETPQDMAAGTTEVVIEAAHFDPVTIARASRRHKLSSEASRRFERGVDPNATAAAAQRTVDLLVLLAGGTAEAGVTEILAPRGPRTITLRADHPDRVAGVVYGRETVVRRLQEVGCDVYGADDLTVTVPSWRPDLTDPNDLAEEVIRLEGYENLPATLPQPPSGRGLTERQRLHRRVGRALAGAGYVEVLNYPFLGEEVFDQFGMAPDDPRRTVVTLANPLSDAEPALRTTLLPGLFTALRRNDGRGEHDLALFETGLVFRPSGEEPAAVRLPVDRRPTDEEIAALDAALPRQPRHAAVVLAGAREQDGWWGPGRPATWADAIEAGRAVAREAGVELIVRQDQRAPFHPGRCAALLAVVDGEEIRVGSAGEIHPRVIKALALPERTCAMEIELDRLQGAGAVPAPRVSAFPVATQDVALVVDDSVAAGDVEAALRSGAGELLESLRLFDVFTGEQLGEGRKSLAYALRFRAADRTLTAEEASAARDAAVAAAVERTGAVLRGA</sequence>
<comment type="subcellular location">
    <subcellularLocation>
        <location evidence="1 15">Cytoplasm</location>
    </subcellularLocation>
</comment>
<evidence type="ECO:0000256" key="4">
    <source>
        <dbReference type="ARBA" id="ARBA00022490"/>
    </source>
</evidence>
<dbReference type="InterPro" id="IPR009061">
    <property type="entry name" value="DNA-bd_dom_put_sf"/>
</dbReference>
<evidence type="ECO:0000256" key="1">
    <source>
        <dbReference type="ARBA" id="ARBA00004496"/>
    </source>
</evidence>
<feature type="binding site" evidence="15">
    <location>
        <position position="480"/>
    </location>
    <ligand>
        <name>Mg(2+)</name>
        <dbReference type="ChEBI" id="CHEBI:18420"/>
        <note>shared with alpha subunit</note>
    </ligand>
</feature>
<dbReference type="Gene3D" id="3.30.930.10">
    <property type="entry name" value="Bira Bifunctional Protein, Domain 2"/>
    <property type="match status" value="1"/>
</dbReference>
<dbReference type="FunFam" id="3.30.56.10:FF:000002">
    <property type="entry name" value="Phenylalanine--tRNA ligase beta subunit"/>
    <property type="match status" value="1"/>
</dbReference>
<dbReference type="Proteomes" id="UP000297948">
    <property type="component" value="Unassembled WGS sequence"/>
</dbReference>
<evidence type="ECO:0000256" key="3">
    <source>
        <dbReference type="ARBA" id="ARBA00011209"/>
    </source>
</evidence>
<dbReference type="InterPro" id="IPR004532">
    <property type="entry name" value="Phe-tRNA-ligase_IIc_bsu_bact"/>
</dbReference>
<dbReference type="SMART" id="SM00873">
    <property type="entry name" value="B3_4"/>
    <property type="match status" value="1"/>
</dbReference>
<dbReference type="GO" id="GO:0009328">
    <property type="term" value="C:phenylalanine-tRNA ligase complex"/>
    <property type="evidence" value="ECO:0007669"/>
    <property type="project" value="TreeGrafter"/>
</dbReference>
<dbReference type="InterPro" id="IPR005147">
    <property type="entry name" value="tRNA_synthase_B5-dom"/>
</dbReference>
<evidence type="ECO:0000259" key="19">
    <source>
        <dbReference type="PROSITE" id="PS51483"/>
    </source>
</evidence>
<keyword evidence="21" id="KW-1185">Reference proteome</keyword>
<dbReference type="GO" id="GO:0006432">
    <property type="term" value="P:phenylalanyl-tRNA aminoacylation"/>
    <property type="evidence" value="ECO:0007669"/>
    <property type="project" value="UniProtKB-UniRule"/>
</dbReference>
<feature type="binding site" evidence="15">
    <location>
        <position position="481"/>
    </location>
    <ligand>
        <name>Mg(2+)</name>
        <dbReference type="ChEBI" id="CHEBI:18420"/>
        <note>shared with alpha subunit</note>
    </ligand>
</feature>
<evidence type="ECO:0000256" key="7">
    <source>
        <dbReference type="ARBA" id="ARBA00022723"/>
    </source>
</evidence>
<dbReference type="Pfam" id="PF01588">
    <property type="entry name" value="tRNA_bind"/>
    <property type="match status" value="1"/>
</dbReference>
<dbReference type="Gene3D" id="3.30.70.380">
    <property type="entry name" value="Ferrodoxin-fold anticodon-binding domain"/>
    <property type="match status" value="1"/>
</dbReference>
<dbReference type="AlphaFoldDB" id="A0A4Z0GTQ7"/>
<comment type="subunit">
    <text evidence="3 15">Tetramer of two alpha and two beta subunits.</text>
</comment>
<dbReference type="Gene3D" id="2.40.50.140">
    <property type="entry name" value="Nucleic acid-binding proteins"/>
    <property type="match status" value="1"/>
</dbReference>
<dbReference type="InterPro" id="IPR005146">
    <property type="entry name" value="B3/B4_tRNA-bd"/>
</dbReference>
<keyword evidence="12 15" id="KW-0648">Protein biosynthesis</keyword>
<dbReference type="Pfam" id="PF17759">
    <property type="entry name" value="tRNA_synthFbeta"/>
    <property type="match status" value="1"/>
</dbReference>
<keyword evidence="13 15" id="KW-0030">Aminoacyl-tRNA synthetase</keyword>
<feature type="domain" description="TRNA-binding" evidence="17">
    <location>
        <begin position="42"/>
        <end position="157"/>
    </location>
</feature>
<evidence type="ECO:0000256" key="16">
    <source>
        <dbReference type="PROSITE-ProRule" id="PRU00209"/>
    </source>
</evidence>
<dbReference type="PROSITE" id="PS51483">
    <property type="entry name" value="B5"/>
    <property type="match status" value="1"/>
</dbReference>
<feature type="binding site" evidence="15">
    <location>
        <position position="477"/>
    </location>
    <ligand>
        <name>Mg(2+)</name>
        <dbReference type="ChEBI" id="CHEBI:18420"/>
        <note>shared with alpha subunit</note>
    </ligand>
</feature>
<dbReference type="PANTHER" id="PTHR10947:SF0">
    <property type="entry name" value="PHENYLALANINE--TRNA LIGASE BETA SUBUNIT"/>
    <property type="match status" value="1"/>
</dbReference>
<evidence type="ECO:0000256" key="6">
    <source>
        <dbReference type="ARBA" id="ARBA00022598"/>
    </source>
</evidence>
<organism evidence="20 21">
    <name type="scientific">Streptomyces palmae</name>
    <dbReference type="NCBI Taxonomy" id="1701085"/>
    <lineage>
        <taxon>Bacteria</taxon>
        <taxon>Bacillati</taxon>
        <taxon>Actinomycetota</taxon>
        <taxon>Actinomycetes</taxon>
        <taxon>Kitasatosporales</taxon>
        <taxon>Streptomycetaceae</taxon>
        <taxon>Streptomyces</taxon>
    </lineage>
</organism>
<dbReference type="Pfam" id="PF03147">
    <property type="entry name" value="FDX-ACB"/>
    <property type="match status" value="1"/>
</dbReference>
<feature type="domain" description="B5" evidence="19">
    <location>
        <begin position="419"/>
        <end position="493"/>
    </location>
</feature>
<dbReference type="FunFam" id="3.30.930.10:FF:000130">
    <property type="entry name" value="Phenylalanine--tRNA ligase beta subunit"/>
    <property type="match status" value="1"/>
</dbReference>
<dbReference type="GO" id="GO:0004826">
    <property type="term" value="F:phenylalanine-tRNA ligase activity"/>
    <property type="evidence" value="ECO:0007669"/>
    <property type="project" value="UniProtKB-UniRule"/>
</dbReference>
<dbReference type="CDD" id="cd02796">
    <property type="entry name" value="tRNA_bind_bactPheRS"/>
    <property type="match status" value="1"/>
</dbReference>
<dbReference type="NCBIfam" id="TIGR00472">
    <property type="entry name" value="pheT_bact"/>
    <property type="match status" value="1"/>
</dbReference>
<dbReference type="InterPro" id="IPR041616">
    <property type="entry name" value="PheRS_beta_core"/>
</dbReference>
<keyword evidence="4 15" id="KW-0963">Cytoplasm</keyword>
<dbReference type="CDD" id="cd00769">
    <property type="entry name" value="PheRS_beta_core"/>
    <property type="match status" value="1"/>
</dbReference>
<evidence type="ECO:0000259" key="17">
    <source>
        <dbReference type="PROSITE" id="PS50886"/>
    </source>
</evidence>
<keyword evidence="8 15" id="KW-0547">Nucleotide-binding</keyword>
<dbReference type="EC" id="6.1.1.20" evidence="15"/>